<dbReference type="InterPro" id="IPR015943">
    <property type="entry name" value="WD40/YVTN_repeat-like_dom_sf"/>
</dbReference>
<dbReference type="InterPro" id="IPR036322">
    <property type="entry name" value="WD40_repeat_dom_sf"/>
</dbReference>
<feature type="non-terminal residue" evidence="6">
    <location>
        <position position="1"/>
    </location>
</feature>
<evidence type="ECO:0000256" key="2">
    <source>
        <dbReference type="ARBA" id="ARBA00022574"/>
    </source>
</evidence>
<evidence type="ECO:0000256" key="3">
    <source>
        <dbReference type="ARBA" id="ARBA00022737"/>
    </source>
</evidence>
<keyword evidence="2 4" id="KW-0853">WD repeat</keyword>
<feature type="repeat" description="WD" evidence="4">
    <location>
        <begin position="287"/>
        <end position="321"/>
    </location>
</feature>
<dbReference type="EMBL" id="CAJPVJ010034810">
    <property type="protein sequence ID" value="CAG2180993.1"/>
    <property type="molecule type" value="Genomic_DNA"/>
</dbReference>
<evidence type="ECO:0000256" key="4">
    <source>
        <dbReference type="PROSITE-ProRule" id="PRU00221"/>
    </source>
</evidence>
<dbReference type="AlphaFoldDB" id="A0A7R9R0G6"/>
<dbReference type="InterPro" id="IPR019775">
    <property type="entry name" value="WD40_repeat_CS"/>
</dbReference>
<dbReference type="PANTHER" id="PTHR19842:SF0">
    <property type="entry name" value="TARGET OF RAPAMYCIN COMPLEX SUBUNIT LST8"/>
    <property type="match status" value="1"/>
</dbReference>
<dbReference type="PROSITE" id="PS50294">
    <property type="entry name" value="WD_REPEATS_REGION"/>
    <property type="match status" value="3"/>
</dbReference>
<dbReference type="Gene3D" id="2.130.10.10">
    <property type="entry name" value="YVTN repeat-like/Quinoprotein amine dehydrogenase"/>
    <property type="match status" value="1"/>
</dbReference>
<name>A0A7R9R0G6_9ACAR</name>
<organism evidence="6">
    <name type="scientific">Oppiella nova</name>
    <dbReference type="NCBI Taxonomy" id="334625"/>
    <lineage>
        <taxon>Eukaryota</taxon>
        <taxon>Metazoa</taxon>
        <taxon>Ecdysozoa</taxon>
        <taxon>Arthropoda</taxon>
        <taxon>Chelicerata</taxon>
        <taxon>Arachnida</taxon>
        <taxon>Acari</taxon>
        <taxon>Acariformes</taxon>
        <taxon>Sarcoptiformes</taxon>
        <taxon>Oribatida</taxon>
        <taxon>Brachypylina</taxon>
        <taxon>Oppioidea</taxon>
        <taxon>Oppiidae</taxon>
        <taxon>Oppiella</taxon>
    </lineage>
</organism>
<sequence length="324" mass="36496">DVILATGGYDHHIRFWSAHNGICQRIAHHSDSQVNALEITPDRHRLAAAGYQHIRMYDILIPNANPVVNYEGVSKNITSIGFQSDGKWMYSGGEDGSVRIWDLRARNLQCQRLLQTSNPINCLALHPNQTELYIGDQSGVIHIWDLQSGSDRSEQLEVEYDISIQDISIECEGNQMAAVDNKGNAYIFALKHNKGVDGLQKRLKYKAHKKFILRCRYSPDSTLLSTASADQTAKIWRTADLSDLNSLSQTIESDKKSNKQLNGAHNWPKVDSILPAVELKDPNQRWVWDLGFSADSQFIITGSSDNNARLWNVFTGDVKREYNG</sequence>
<feature type="repeat" description="WD" evidence="4">
    <location>
        <begin position="70"/>
        <end position="104"/>
    </location>
</feature>
<reference evidence="6" key="1">
    <citation type="submission" date="2020-11" db="EMBL/GenBank/DDBJ databases">
        <authorList>
            <person name="Tran Van P."/>
        </authorList>
    </citation>
    <scope>NUCLEOTIDE SEQUENCE</scope>
</reference>
<feature type="non-terminal residue" evidence="6">
    <location>
        <position position="324"/>
    </location>
</feature>
<evidence type="ECO:0000256" key="1">
    <source>
        <dbReference type="ARBA" id="ARBA00009890"/>
    </source>
</evidence>
<evidence type="ECO:0000313" key="7">
    <source>
        <dbReference type="Proteomes" id="UP000728032"/>
    </source>
</evidence>
<dbReference type="SUPFAM" id="SSF50978">
    <property type="entry name" value="WD40 repeat-like"/>
    <property type="match status" value="1"/>
</dbReference>
<gene>
    <name evidence="6" type="ORF">ONB1V03_LOCUS20414</name>
</gene>
<evidence type="ECO:0000256" key="5">
    <source>
        <dbReference type="RuleBase" id="RU369068"/>
    </source>
</evidence>
<dbReference type="Pfam" id="PF00400">
    <property type="entry name" value="WD40"/>
    <property type="match status" value="5"/>
</dbReference>
<dbReference type="InterPro" id="IPR020472">
    <property type="entry name" value="WD40_PAC1"/>
</dbReference>
<dbReference type="GO" id="GO:0031931">
    <property type="term" value="C:TORC1 complex"/>
    <property type="evidence" value="ECO:0007669"/>
    <property type="project" value="UniProtKB-UniRule"/>
</dbReference>
<dbReference type="PROSITE" id="PS00678">
    <property type="entry name" value="WD_REPEATS_1"/>
    <property type="match status" value="2"/>
</dbReference>
<keyword evidence="3 5" id="KW-0677">Repeat</keyword>
<dbReference type="GO" id="GO:0031929">
    <property type="term" value="P:TOR signaling"/>
    <property type="evidence" value="ECO:0007669"/>
    <property type="project" value="UniProtKB-UniRule"/>
</dbReference>
<dbReference type="GO" id="GO:0032956">
    <property type="term" value="P:regulation of actin cytoskeleton organization"/>
    <property type="evidence" value="ECO:0007669"/>
    <property type="project" value="TreeGrafter"/>
</dbReference>
<dbReference type="Proteomes" id="UP000728032">
    <property type="component" value="Unassembled WGS sequence"/>
</dbReference>
<dbReference type="InterPro" id="IPR037588">
    <property type="entry name" value="MLST8"/>
</dbReference>
<dbReference type="GO" id="GO:0031932">
    <property type="term" value="C:TORC2 complex"/>
    <property type="evidence" value="ECO:0007669"/>
    <property type="project" value="UniProtKB-UniRule"/>
</dbReference>
<dbReference type="OrthoDB" id="400at2759"/>
<protein>
    <recommendedName>
        <fullName evidence="5">Target of rapamycin complex subunit lst8</fullName>
        <shortName evidence="5">TORC subunit lst8</shortName>
    </recommendedName>
</protein>
<accession>A0A7R9R0G6</accession>
<feature type="repeat" description="WD" evidence="4">
    <location>
        <begin position="113"/>
        <end position="154"/>
    </location>
</feature>
<dbReference type="InterPro" id="IPR001680">
    <property type="entry name" value="WD40_rpt"/>
</dbReference>
<dbReference type="SMART" id="SM00320">
    <property type="entry name" value="WD40"/>
    <property type="match status" value="5"/>
</dbReference>
<feature type="repeat" description="WD" evidence="4">
    <location>
        <begin position="205"/>
        <end position="246"/>
    </location>
</feature>
<keyword evidence="5" id="KW-0963">Cytoplasm</keyword>
<dbReference type="PRINTS" id="PR00320">
    <property type="entry name" value="GPROTEINBRPT"/>
</dbReference>
<dbReference type="GO" id="GO:0005737">
    <property type="term" value="C:cytoplasm"/>
    <property type="evidence" value="ECO:0007669"/>
    <property type="project" value="UniProtKB-SubCell"/>
</dbReference>
<evidence type="ECO:0000313" key="6">
    <source>
        <dbReference type="EMBL" id="CAD7663856.1"/>
    </source>
</evidence>
<dbReference type="PROSITE" id="PS50082">
    <property type="entry name" value="WD_REPEATS_2"/>
    <property type="match status" value="4"/>
</dbReference>
<comment type="function">
    <text evidence="5">Subunit of TORC1 and TORC2, which regulate cell growth and survival in response to nutrient and hormonal signals.</text>
</comment>
<comment type="subunit">
    <text evidence="5">Part of TORC1 complex. Part of the TORC2 complex.</text>
</comment>
<comment type="subcellular location">
    <subcellularLocation>
        <location evidence="5">Cytoplasm</location>
    </subcellularLocation>
</comment>
<dbReference type="EMBL" id="OC949635">
    <property type="protein sequence ID" value="CAD7663856.1"/>
    <property type="molecule type" value="Genomic_DNA"/>
</dbReference>
<proteinExistence type="inferred from homology"/>
<keyword evidence="7" id="KW-1185">Reference proteome</keyword>
<dbReference type="PANTHER" id="PTHR19842">
    <property type="entry name" value="G BETA-LIKE PROTEIN GBL"/>
    <property type="match status" value="1"/>
</dbReference>
<comment type="similarity">
    <text evidence="1 5">Belongs to the WD repeat LST8 family.</text>
</comment>